<protein>
    <submittedName>
        <fullName evidence="6">Flavin-containing monooxygenase 9</fullName>
    </submittedName>
</protein>
<name>A0AAE0I0Z5_9PEZI</name>
<evidence type="ECO:0000256" key="1">
    <source>
        <dbReference type="ARBA" id="ARBA00009183"/>
    </source>
</evidence>
<dbReference type="Gene3D" id="3.50.50.60">
    <property type="entry name" value="FAD/NAD(P)-binding domain"/>
    <property type="match status" value="1"/>
</dbReference>
<keyword evidence="6" id="KW-0503">Monooxygenase</keyword>
<reference evidence="6" key="2">
    <citation type="submission" date="2023-06" db="EMBL/GenBank/DDBJ databases">
        <authorList>
            <consortium name="Lawrence Berkeley National Laboratory"/>
            <person name="Haridas S."/>
            <person name="Hensen N."/>
            <person name="Bonometti L."/>
            <person name="Westerberg I."/>
            <person name="Brannstrom I.O."/>
            <person name="Guillou S."/>
            <person name="Cros-Aarteil S."/>
            <person name="Calhoun S."/>
            <person name="Kuo A."/>
            <person name="Mondo S."/>
            <person name="Pangilinan J."/>
            <person name="Riley R."/>
            <person name="Labutti K."/>
            <person name="Andreopoulos B."/>
            <person name="Lipzen A."/>
            <person name="Chen C."/>
            <person name="Yanf M."/>
            <person name="Daum C."/>
            <person name="Ng V."/>
            <person name="Clum A."/>
            <person name="Steindorff A."/>
            <person name="Ohm R."/>
            <person name="Martin F."/>
            <person name="Silar P."/>
            <person name="Natvig D."/>
            <person name="Lalanne C."/>
            <person name="Gautier V."/>
            <person name="Ament-Velasquez S.L."/>
            <person name="Kruys A."/>
            <person name="Hutchinson M.I."/>
            <person name="Powell A.J."/>
            <person name="Barry K."/>
            <person name="Miller A.N."/>
            <person name="Grigoriev I.V."/>
            <person name="Debuchy R."/>
            <person name="Gladieux P."/>
            <person name="Thoren M.H."/>
            <person name="Johannesson H."/>
        </authorList>
    </citation>
    <scope>NUCLEOTIDE SEQUENCE</scope>
    <source>
        <strain evidence="6">CBS 118394</strain>
    </source>
</reference>
<dbReference type="Proteomes" id="UP001283341">
    <property type="component" value="Unassembled WGS sequence"/>
</dbReference>
<keyword evidence="2" id="KW-0285">Flavoprotein</keyword>
<dbReference type="Pfam" id="PF00743">
    <property type="entry name" value="FMO-like"/>
    <property type="match status" value="1"/>
</dbReference>
<organism evidence="6 7">
    <name type="scientific">Apodospora peruviana</name>
    <dbReference type="NCBI Taxonomy" id="516989"/>
    <lineage>
        <taxon>Eukaryota</taxon>
        <taxon>Fungi</taxon>
        <taxon>Dikarya</taxon>
        <taxon>Ascomycota</taxon>
        <taxon>Pezizomycotina</taxon>
        <taxon>Sordariomycetes</taxon>
        <taxon>Sordariomycetidae</taxon>
        <taxon>Sordariales</taxon>
        <taxon>Lasiosphaeriaceae</taxon>
        <taxon>Apodospora</taxon>
    </lineage>
</organism>
<dbReference type="PIRSF" id="PIRSF000332">
    <property type="entry name" value="FMO"/>
    <property type="match status" value="1"/>
</dbReference>
<dbReference type="PRINTS" id="PR00370">
    <property type="entry name" value="FMOXYGENASE"/>
</dbReference>
<gene>
    <name evidence="6" type="ORF">B0H66DRAFT_561618</name>
</gene>
<dbReference type="InterPro" id="IPR036188">
    <property type="entry name" value="FAD/NAD-bd_sf"/>
</dbReference>
<evidence type="ECO:0000256" key="5">
    <source>
        <dbReference type="ARBA" id="ARBA00023002"/>
    </source>
</evidence>
<dbReference type="SUPFAM" id="SSF51905">
    <property type="entry name" value="FAD/NAD(P)-binding domain"/>
    <property type="match status" value="2"/>
</dbReference>
<reference evidence="6" key="1">
    <citation type="journal article" date="2023" name="Mol. Phylogenet. Evol.">
        <title>Genome-scale phylogeny and comparative genomics of the fungal order Sordariales.</title>
        <authorList>
            <person name="Hensen N."/>
            <person name="Bonometti L."/>
            <person name="Westerberg I."/>
            <person name="Brannstrom I.O."/>
            <person name="Guillou S."/>
            <person name="Cros-Aarteil S."/>
            <person name="Calhoun S."/>
            <person name="Haridas S."/>
            <person name="Kuo A."/>
            <person name="Mondo S."/>
            <person name="Pangilinan J."/>
            <person name="Riley R."/>
            <person name="LaButti K."/>
            <person name="Andreopoulos B."/>
            <person name="Lipzen A."/>
            <person name="Chen C."/>
            <person name="Yan M."/>
            <person name="Daum C."/>
            <person name="Ng V."/>
            <person name="Clum A."/>
            <person name="Steindorff A."/>
            <person name="Ohm R.A."/>
            <person name="Martin F."/>
            <person name="Silar P."/>
            <person name="Natvig D.O."/>
            <person name="Lalanne C."/>
            <person name="Gautier V."/>
            <person name="Ament-Velasquez S.L."/>
            <person name="Kruys A."/>
            <person name="Hutchinson M.I."/>
            <person name="Powell A.J."/>
            <person name="Barry K."/>
            <person name="Miller A.N."/>
            <person name="Grigoriev I.V."/>
            <person name="Debuchy R."/>
            <person name="Gladieux P."/>
            <person name="Hiltunen Thoren M."/>
            <person name="Johannesson H."/>
        </authorList>
    </citation>
    <scope>NUCLEOTIDE SEQUENCE</scope>
    <source>
        <strain evidence="6">CBS 118394</strain>
    </source>
</reference>
<keyword evidence="4" id="KW-0521">NADP</keyword>
<dbReference type="InterPro" id="IPR050346">
    <property type="entry name" value="FMO-like"/>
</dbReference>
<evidence type="ECO:0000256" key="2">
    <source>
        <dbReference type="ARBA" id="ARBA00022630"/>
    </source>
</evidence>
<accession>A0AAE0I0Z5</accession>
<comment type="similarity">
    <text evidence="1">Belongs to the FMO family.</text>
</comment>
<dbReference type="GO" id="GO:0050661">
    <property type="term" value="F:NADP binding"/>
    <property type="evidence" value="ECO:0007669"/>
    <property type="project" value="InterPro"/>
</dbReference>
<dbReference type="GO" id="GO:0004499">
    <property type="term" value="F:N,N-dimethylaniline monooxygenase activity"/>
    <property type="evidence" value="ECO:0007669"/>
    <property type="project" value="InterPro"/>
</dbReference>
<keyword evidence="7" id="KW-1185">Reference proteome</keyword>
<dbReference type="PANTHER" id="PTHR23023">
    <property type="entry name" value="DIMETHYLANILINE MONOOXYGENASE"/>
    <property type="match status" value="1"/>
</dbReference>
<dbReference type="InterPro" id="IPR020946">
    <property type="entry name" value="Flavin_mOase-like"/>
</dbReference>
<keyword evidence="5" id="KW-0560">Oxidoreductase</keyword>
<dbReference type="EMBL" id="JAUEDM010000005">
    <property type="protein sequence ID" value="KAK3316569.1"/>
    <property type="molecule type" value="Genomic_DNA"/>
</dbReference>
<evidence type="ECO:0000256" key="3">
    <source>
        <dbReference type="ARBA" id="ARBA00022827"/>
    </source>
</evidence>
<dbReference type="GO" id="GO:0050660">
    <property type="term" value="F:flavin adenine dinucleotide binding"/>
    <property type="evidence" value="ECO:0007669"/>
    <property type="project" value="InterPro"/>
</dbReference>
<evidence type="ECO:0000313" key="6">
    <source>
        <dbReference type="EMBL" id="KAK3316569.1"/>
    </source>
</evidence>
<comment type="caution">
    <text evidence="6">The sequence shown here is derived from an EMBL/GenBank/DDBJ whole genome shotgun (WGS) entry which is preliminary data.</text>
</comment>
<dbReference type="InterPro" id="IPR000960">
    <property type="entry name" value="Flavin_mOase"/>
</dbReference>
<proteinExistence type="inferred from homology"/>
<evidence type="ECO:0000256" key="4">
    <source>
        <dbReference type="ARBA" id="ARBA00022857"/>
    </source>
</evidence>
<evidence type="ECO:0000313" key="7">
    <source>
        <dbReference type="Proteomes" id="UP001283341"/>
    </source>
</evidence>
<sequence>MGTGGESASARPKGNGRVAVVGVGSTGLCMLKALREDGYSVTAYERRDKVGGIWAYTDNTSYTTVLPATRANLSKFTCGFSDYPMPDKYPTYMQAHHYQEYMEDFAKHFDLLKDIIFGTSVKQARRNSDDTAWLLDIEKDDGTGETVEYDKIVFCSGYQTKASIPTFEGQDKFEGTILHSQAYRNADPFKDKKVVVIGLSSTSGDIIPDLMPVASKVYVSHRRGALPFKRYHKGTPQDLGITWRRRQLSHIATRYFPRASKWLADTATNFLVNRTWNLDPTWRLTPVPSITLVLPGSFELVMPLLQDGSLTSLHGITRFVGPKAIEFADGTVVDDVDAVILCTGYGADWNPVAPFIESSATVPNKPDYKGPPLYRLYMNLFPPKYADSCVLLNYSAFGKNNGFSFASVTAWAVSNVLRGAEPVPSREEMEAHIDRHHEWVADRWAQDKTTDTSAVRQWEFQRFLHTVAGTGMAENLGWGWKGWLFWLRDRKLSGLMNDGVETAHAFSFFETGKRPTWEGARDEILRVNDMVKGMFPAKKVDWPPEVESKVFKSR</sequence>
<dbReference type="AlphaFoldDB" id="A0AAE0I0Z5"/>
<keyword evidence="3" id="KW-0274">FAD</keyword>